<dbReference type="AlphaFoldDB" id="A0ABD2YS42"/>
<keyword evidence="2" id="KW-1185">Reference proteome</keyword>
<dbReference type="Proteomes" id="UP001630127">
    <property type="component" value="Unassembled WGS sequence"/>
</dbReference>
<dbReference type="EMBL" id="JBJUIK010000012">
    <property type="protein sequence ID" value="KAL3510194.1"/>
    <property type="molecule type" value="Genomic_DNA"/>
</dbReference>
<comment type="caution">
    <text evidence="1">The sequence shown here is derived from an EMBL/GenBank/DDBJ whole genome shotgun (WGS) entry which is preliminary data.</text>
</comment>
<gene>
    <name evidence="1" type="ORF">ACH5RR_029595</name>
</gene>
<proteinExistence type="predicted"/>
<protein>
    <submittedName>
        <fullName evidence="1">Uncharacterized protein</fullName>
    </submittedName>
</protein>
<reference evidence="1 2" key="1">
    <citation type="submission" date="2024-11" db="EMBL/GenBank/DDBJ databases">
        <title>A near-complete genome assembly of Cinchona calisaya.</title>
        <authorList>
            <person name="Lian D.C."/>
            <person name="Zhao X.W."/>
            <person name="Wei L."/>
        </authorList>
    </citation>
    <scope>NUCLEOTIDE SEQUENCE [LARGE SCALE GENOMIC DNA]</scope>
    <source>
        <tissue evidence="1">Nenye</tissue>
    </source>
</reference>
<sequence length="211" mass="23430">MLISFGPIISDLKFHVMKYPPPPKIPLAPIQKGIHPMPEDDLLNLYQEAHKLGFKDATDLSNKEIPNVSIQWLASELFDPLVSRKSVEALGDLFRAACIEQSISYSVLPSACLITPNGHLGCLSLPNDGVSLRDSKLARALKLGLQSPCMLVTFSPESFIIKVMWWEETLLCPWFLSSKYWGGGDIAIVCLLPSHSWCEVMEFHVPSVPSI</sequence>
<accession>A0ABD2YS42</accession>
<evidence type="ECO:0000313" key="2">
    <source>
        <dbReference type="Proteomes" id="UP001630127"/>
    </source>
</evidence>
<name>A0ABD2YS42_9GENT</name>
<organism evidence="1 2">
    <name type="scientific">Cinchona calisaya</name>
    <dbReference type="NCBI Taxonomy" id="153742"/>
    <lineage>
        <taxon>Eukaryota</taxon>
        <taxon>Viridiplantae</taxon>
        <taxon>Streptophyta</taxon>
        <taxon>Embryophyta</taxon>
        <taxon>Tracheophyta</taxon>
        <taxon>Spermatophyta</taxon>
        <taxon>Magnoliopsida</taxon>
        <taxon>eudicotyledons</taxon>
        <taxon>Gunneridae</taxon>
        <taxon>Pentapetalae</taxon>
        <taxon>asterids</taxon>
        <taxon>lamiids</taxon>
        <taxon>Gentianales</taxon>
        <taxon>Rubiaceae</taxon>
        <taxon>Cinchonoideae</taxon>
        <taxon>Cinchoneae</taxon>
        <taxon>Cinchona</taxon>
    </lineage>
</organism>
<evidence type="ECO:0000313" key="1">
    <source>
        <dbReference type="EMBL" id="KAL3510194.1"/>
    </source>
</evidence>